<evidence type="ECO:0000313" key="3">
    <source>
        <dbReference type="EMBL" id="MFC5723784.1"/>
    </source>
</evidence>
<organism evidence="3 4">
    <name type="scientific">Streptomyces gamaensis</name>
    <dbReference type="NCBI Taxonomy" id="1763542"/>
    <lineage>
        <taxon>Bacteria</taxon>
        <taxon>Bacillati</taxon>
        <taxon>Actinomycetota</taxon>
        <taxon>Actinomycetes</taxon>
        <taxon>Kitasatosporales</taxon>
        <taxon>Streptomycetaceae</taxon>
        <taxon>Streptomyces</taxon>
    </lineage>
</organism>
<dbReference type="InterPro" id="IPR036388">
    <property type="entry name" value="WH-like_DNA-bd_sf"/>
</dbReference>
<dbReference type="SUPFAM" id="SSF46785">
    <property type="entry name" value="Winged helix' DNA-binding domain"/>
    <property type="match status" value="1"/>
</dbReference>
<feature type="domain" description="Transcription regulator PadR N-terminal" evidence="2">
    <location>
        <begin position="23"/>
        <end position="93"/>
    </location>
</feature>
<evidence type="ECO:0000256" key="1">
    <source>
        <dbReference type="SAM" id="MobiDB-lite"/>
    </source>
</evidence>
<dbReference type="EMBL" id="JBHSPB010000020">
    <property type="protein sequence ID" value="MFC5723784.1"/>
    <property type="molecule type" value="Genomic_DNA"/>
</dbReference>
<accession>A0ABW0Z8G7</accession>
<keyword evidence="4" id="KW-1185">Reference proteome</keyword>
<proteinExistence type="predicted"/>
<dbReference type="RefSeq" id="WP_390320194.1">
    <property type="nucleotide sequence ID" value="NZ_JBHSPB010000020.1"/>
</dbReference>
<feature type="compositionally biased region" description="Low complexity" evidence="1">
    <location>
        <begin position="201"/>
        <end position="211"/>
    </location>
</feature>
<protein>
    <submittedName>
        <fullName evidence="3">PadR family transcriptional regulator</fullName>
    </submittedName>
</protein>
<comment type="caution">
    <text evidence="3">The sequence shown here is derived from an EMBL/GenBank/DDBJ whole genome shotgun (WGS) entry which is preliminary data.</text>
</comment>
<dbReference type="Proteomes" id="UP001596083">
    <property type="component" value="Unassembled WGS sequence"/>
</dbReference>
<evidence type="ECO:0000259" key="2">
    <source>
        <dbReference type="Pfam" id="PF03551"/>
    </source>
</evidence>
<dbReference type="Gene3D" id="1.10.10.10">
    <property type="entry name" value="Winged helix-like DNA-binding domain superfamily/Winged helix DNA-binding domain"/>
    <property type="match status" value="1"/>
</dbReference>
<dbReference type="InterPro" id="IPR036390">
    <property type="entry name" value="WH_DNA-bd_sf"/>
</dbReference>
<gene>
    <name evidence="3" type="ORF">ACFP1Z_26825</name>
</gene>
<name>A0ABW0Z8G7_9ACTN</name>
<feature type="region of interest" description="Disordered" evidence="1">
    <location>
        <begin position="201"/>
        <end position="236"/>
    </location>
</feature>
<reference evidence="4" key="1">
    <citation type="journal article" date="2019" name="Int. J. Syst. Evol. Microbiol.">
        <title>The Global Catalogue of Microorganisms (GCM) 10K type strain sequencing project: providing services to taxonomists for standard genome sequencing and annotation.</title>
        <authorList>
            <consortium name="The Broad Institute Genomics Platform"/>
            <consortium name="The Broad Institute Genome Sequencing Center for Infectious Disease"/>
            <person name="Wu L."/>
            <person name="Ma J."/>
        </authorList>
    </citation>
    <scope>NUCLEOTIDE SEQUENCE [LARGE SCALE GENOMIC DNA]</scope>
    <source>
        <strain evidence="4">CGMCC 4.7304</strain>
    </source>
</reference>
<dbReference type="InterPro" id="IPR005149">
    <property type="entry name" value="Tscrpt_reg_PadR_N"/>
</dbReference>
<evidence type="ECO:0000313" key="4">
    <source>
        <dbReference type="Proteomes" id="UP001596083"/>
    </source>
</evidence>
<sequence>MTYRRSTLALAVLSLLAEVEHQQQRGMHPYKMQRLMKDRGKGEVVNVGQRASLYRTIDRLHRKALIEIRESSRDHNRPERTLYALTDEGSRVWREWMLDALATPTREYPGFLAAMAFVPLLEPDVVAEQLAKRQHKLATELSRLDAQIAASGEWGRLFTLELECLRATTAAELEWVESVIKDLRSGSITWSKEWLAAMAAAHSPQPSPAARSVRHGAEAPGRGPRGAGEAGPTPPQ</sequence>
<dbReference type="Pfam" id="PF03551">
    <property type="entry name" value="PadR"/>
    <property type="match status" value="1"/>
</dbReference>